<dbReference type="FunFam" id="3.40.50.1440:FF:000001">
    <property type="entry name" value="Cell division protein FtsZ"/>
    <property type="match status" value="1"/>
</dbReference>
<dbReference type="SMART" id="SM00865">
    <property type="entry name" value="Tubulin_C"/>
    <property type="match status" value="1"/>
</dbReference>
<protein>
    <recommendedName>
        <fullName evidence="4 5">Cell division protein FtsZ</fullName>
    </recommendedName>
</protein>
<dbReference type="PROSITE" id="PS01134">
    <property type="entry name" value="FTSZ_1"/>
    <property type="match status" value="1"/>
</dbReference>
<evidence type="ECO:0000313" key="10">
    <source>
        <dbReference type="Proteomes" id="UP001319121"/>
    </source>
</evidence>
<evidence type="ECO:0000259" key="8">
    <source>
        <dbReference type="SMART" id="SM00865"/>
    </source>
</evidence>
<organism evidence="9 10">
    <name type="scientific">Ferrigenium kumadai</name>
    <dbReference type="NCBI Taxonomy" id="1682490"/>
    <lineage>
        <taxon>Bacteria</taxon>
        <taxon>Pseudomonadati</taxon>
        <taxon>Pseudomonadota</taxon>
        <taxon>Betaproteobacteria</taxon>
        <taxon>Nitrosomonadales</taxon>
        <taxon>Gallionellaceae</taxon>
        <taxon>Ferrigenium</taxon>
    </lineage>
</organism>
<evidence type="ECO:0000256" key="1">
    <source>
        <dbReference type="ARBA" id="ARBA00009690"/>
    </source>
</evidence>
<keyword evidence="4" id="KW-0963">Cytoplasm</keyword>
<dbReference type="Gene3D" id="3.40.50.1440">
    <property type="entry name" value="Tubulin/FtsZ, GTPase domain"/>
    <property type="match status" value="1"/>
</dbReference>
<gene>
    <name evidence="4 9" type="primary">ftsZ</name>
    <name evidence="9" type="ORF">FGKAn22_21620</name>
</gene>
<comment type="subunit">
    <text evidence="4">Homodimer. Polymerizes to form a dynamic ring structure in a strictly GTP-dependent manner. Interacts directly with several other division proteins.</text>
</comment>
<dbReference type="PROSITE" id="PS01135">
    <property type="entry name" value="FTSZ_2"/>
    <property type="match status" value="1"/>
</dbReference>
<keyword evidence="2 4" id="KW-0547">Nucleotide-binding</keyword>
<dbReference type="KEGG" id="fku:FGKAn22_21620"/>
<sequence length="394" mass="41566">MFEIMEAQTQDAVIKVIGVGGCGGNAVDHMIEQGVQGVEFIAINTDAQALKRSKARTQLQIGANITKGLGAGAKPSVGQAAAEEDRERIKELIAGANMVFITAGMGGGTGTGAAPIVAQIARELDILTVAVVTKPFTYEGNRMRFAKAGIEALHEHVDSLIIVPNSKLMEVLGNDITVPEAFKAANGVLQGAVAGIAEVINVPGLINVDFADVRTVMSENGMAMMGSAIANGADRARTAAERAIASPLLEDVNMSGARGVLVNITSSSNLKLKEIDDVMECVQFAAEEATVIVGSVFDEAMGDELRVTVVATGLGAPLARKQTKPEVVYRGEETTYQRTGTDNEPFATSNPGVNYSELDTPAVMRRGRRETIDAMEKSGMDMLDIPSFLRKQAD</sequence>
<dbReference type="SUPFAM" id="SSF52490">
    <property type="entry name" value="Tubulin nucleotide-binding domain-like"/>
    <property type="match status" value="1"/>
</dbReference>
<feature type="binding site" evidence="4">
    <location>
        <begin position="108"/>
        <end position="110"/>
    </location>
    <ligand>
        <name>GTP</name>
        <dbReference type="ChEBI" id="CHEBI:37565"/>
    </ligand>
</feature>
<dbReference type="InterPro" id="IPR020805">
    <property type="entry name" value="Cell_div_FtsZ_CS"/>
</dbReference>
<dbReference type="InterPro" id="IPR024757">
    <property type="entry name" value="FtsZ_C"/>
</dbReference>
<dbReference type="GO" id="GO:0032153">
    <property type="term" value="C:cell division site"/>
    <property type="evidence" value="ECO:0007669"/>
    <property type="project" value="UniProtKB-UniRule"/>
</dbReference>
<dbReference type="GO" id="GO:0051258">
    <property type="term" value="P:protein polymerization"/>
    <property type="evidence" value="ECO:0007669"/>
    <property type="project" value="UniProtKB-UniRule"/>
</dbReference>
<dbReference type="InterPro" id="IPR003008">
    <property type="entry name" value="Tubulin_FtsZ_GTPase"/>
</dbReference>
<feature type="domain" description="Tubulin/FtsZ 2-layer sandwich" evidence="8">
    <location>
        <begin position="206"/>
        <end position="323"/>
    </location>
</feature>
<dbReference type="EMBL" id="AP019536">
    <property type="protein sequence ID" value="BBJ00470.1"/>
    <property type="molecule type" value="Genomic_DNA"/>
</dbReference>
<dbReference type="GO" id="GO:0043093">
    <property type="term" value="P:FtsZ-dependent cytokinesis"/>
    <property type="evidence" value="ECO:0007669"/>
    <property type="project" value="UniProtKB-UniRule"/>
</dbReference>
<dbReference type="InterPro" id="IPR036525">
    <property type="entry name" value="Tubulin/FtsZ_GTPase_sf"/>
</dbReference>
<feature type="binding site" evidence="4">
    <location>
        <position position="142"/>
    </location>
    <ligand>
        <name>GTP</name>
        <dbReference type="ChEBI" id="CHEBI:37565"/>
    </ligand>
</feature>
<dbReference type="NCBIfam" id="TIGR00065">
    <property type="entry name" value="ftsZ"/>
    <property type="match status" value="1"/>
</dbReference>
<accession>A0AAN1T275</accession>
<dbReference type="GO" id="GO:0003924">
    <property type="term" value="F:GTPase activity"/>
    <property type="evidence" value="ECO:0007669"/>
    <property type="project" value="UniProtKB-UniRule"/>
</dbReference>
<feature type="binding site" evidence="4">
    <location>
        <position position="186"/>
    </location>
    <ligand>
        <name>GTP</name>
        <dbReference type="ChEBI" id="CHEBI:37565"/>
    </ligand>
</feature>
<comment type="similarity">
    <text evidence="1 4 6">Belongs to the FtsZ family.</text>
</comment>
<evidence type="ECO:0000313" key="9">
    <source>
        <dbReference type="EMBL" id="BBJ00470.1"/>
    </source>
</evidence>
<dbReference type="InterPro" id="IPR008280">
    <property type="entry name" value="Tub_FtsZ_C"/>
</dbReference>
<proteinExistence type="inferred from homology"/>
<keyword evidence="10" id="KW-1185">Reference proteome</keyword>
<dbReference type="GO" id="GO:0005525">
    <property type="term" value="F:GTP binding"/>
    <property type="evidence" value="ECO:0007669"/>
    <property type="project" value="UniProtKB-UniRule"/>
</dbReference>
<dbReference type="PANTHER" id="PTHR30314:SF3">
    <property type="entry name" value="MITOCHONDRIAL DIVISION PROTEIN FSZA"/>
    <property type="match status" value="1"/>
</dbReference>
<dbReference type="AlphaFoldDB" id="A0AAN1T275"/>
<keyword evidence="4 6" id="KW-0131">Cell cycle</keyword>
<comment type="function">
    <text evidence="4 6">Essential cell division protein that forms a contractile ring structure (Z ring) at the future cell division site. The regulation of the ring assembly controls the timing and the location of cell division. One of the functions of the FtsZ ring is to recruit other cell division proteins to the septum to produce a new cell wall between the dividing cells. Binds GTP and shows GTPase activity.</text>
</comment>
<dbReference type="PRINTS" id="PR00423">
    <property type="entry name" value="CELLDVISFTSZ"/>
</dbReference>
<comment type="subcellular location">
    <subcellularLocation>
        <location evidence="4">Cytoplasm</location>
    </subcellularLocation>
    <text evidence="4">Assembles at midcell at the inner surface of the cytoplasmic membrane.</text>
</comment>
<dbReference type="SMART" id="SM00864">
    <property type="entry name" value="Tubulin"/>
    <property type="match status" value="1"/>
</dbReference>
<dbReference type="Gene3D" id="3.30.1330.20">
    <property type="entry name" value="Tubulin/FtsZ, C-terminal domain"/>
    <property type="match status" value="1"/>
</dbReference>
<dbReference type="InterPro" id="IPR037103">
    <property type="entry name" value="Tubulin/FtsZ-like_C"/>
</dbReference>
<evidence type="ECO:0000256" key="5">
    <source>
        <dbReference type="NCBIfam" id="TIGR00065"/>
    </source>
</evidence>
<name>A0AAN1T275_9PROT</name>
<reference evidence="9 10" key="1">
    <citation type="submission" date="2019-03" db="EMBL/GenBank/DDBJ databases">
        <title>Complete genome sequence of Ferrigenium kumadai strain An22, a microaerophilic iron-oxidizing bacterium isolated from a paddy field soil.</title>
        <authorList>
            <person name="Watanabe T."/>
            <person name="Asakawa S."/>
        </authorList>
    </citation>
    <scope>NUCLEOTIDE SEQUENCE [LARGE SCALE GENOMIC DNA]</scope>
    <source>
        <strain evidence="9 10">An22</strain>
    </source>
</reference>
<dbReference type="InterPro" id="IPR018316">
    <property type="entry name" value="Tubulin/FtsZ_2-layer-sand-dom"/>
</dbReference>
<keyword evidence="4 6" id="KW-0717">Septation</keyword>
<dbReference type="SUPFAM" id="SSF55307">
    <property type="entry name" value="Tubulin C-terminal domain-like"/>
    <property type="match status" value="1"/>
</dbReference>
<dbReference type="PANTHER" id="PTHR30314">
    <property type="entry name" value="CELL DIVISION PROTEIN FTSZ-RELATED"/>
    <property type="match status" value="1"/>
</dbReference>
<dbReference type="GO" id="GO:0000917">
    <property type="term" value="P:division septum assembly"/>
    <property type="evidence" value="ECO:0007669"/>
    <property type="project" value="UniProtKB-KW"/>
</dbReference>
<evidence type="ECO:0000256" key="4">
    <source>
        <dbReference type="HAMAP-Rule" id="MF_00909"/>
    </source>
</evidence>
<dbReference type="InterPro" id="IPR045061">
    <property type="entry name" value="FtsZ/CetZ"/>
</dbReference>
<dbReference type="RefSeq" id="WP_212785704.1">
    <property type="nucleotide sequence ID" value="NZ_AP019536.1"/>
</dbReference>
<evidence type="ECO:0000259" key="7">
    <source>
        <dbReference type="SMART" id="SM00864"/>
    </source>
</evidence>
<feature type="domain" description="Tubulin/FtsZ GTPase" evidence="7">
    <location>
        <begin position="13"/>
        <end position="204"/>
    </location>
</feature>
<dbReference type="InterPro" id="IPR000158">
    <property type="entry name" value="Cell_div_FtsZ"/>
</dbReference>
<dbReference type="Proteomes" id="UP001319121">
    <property type="component" value="Chromosome"/>
</dbReference>
<dbReference type="CDD" id="cd02201">
    <property type="entry name" value="FtsZ_type1"/>
    <property type="match status" value="1"/>
</dbReference>
<evidence type="ECO:0000256" key="3">
    <source>
        <dbReference type="ARBA" id="ARBA00023134"/>
    </source>
</evidence>
<evidence type="ECO:0000256" key="2">
    <source>
        <dbReference type="ARBA" id="ARBA00022741"/>
    </source>
</evidence>
<dbReference type="GO" id="GO:0005737">
    <property type="term" value="C:cytoplasm"/>
    <property type="evidence" value="ECO:0007669"/>
    <property type="project" value="UniProtKB-SubCell"/>
</dbReference>
<feature type="binding site" evidence="4">
    <location>
        <position position="139"/>
    </location>
    <ligand>
        <name>GTP</name>
        <dbReference type="ChEBI" id="CHEBI:37565"/>
    </ligand>
</feature>
<keyword evidence="3 4" id="KW-0342">GTP-binding</keyword>
<dbReference type="HAMAP" id="MF_00909">
    <property type="entry name" value="FtsZ"/>
    <property type="match status" value="1"/>
</dbReference>
<dbReference type="Pfam" id="PF12327">
    <property type="entry name" value="FtsZ_C"/>
    <property type="match status" value="1"/>
</dbReference>
<comment type="caution">
    <text evidence="4">Lacks conserved residue(s) required for the propagation of feature annotation.</text>
</comment>
<evidence type="ECO:0000256" key="6">
    <source>
        <dbReference type="RuleBase" id="RU000631"/>
    </source>
</evidence>
<keyword evidence="4 6" id="KW-0132">Cell division</keyword>
<dbReference type="Pfam" id="PF00091">
    <property type="entry name" value="Tubulin"/>
    <property type="match status" value="1"/>
</dbReference>